<dbReference type="AlphaFoldDB" id="A0AAV4CVX7"/>
<dbReference type="Proteomes" id="UP000735302">
    <property type="component" value="Unassembled WGS sequence"/>
</dbReference>
<accession>A0AAV4CVX7</accession>
<name>A0AAV4CVX7_9GAST</name>
<evidence type="ECO:0000313" key="2">
    <source>
        <dbReference type="Proteomes" id="UP000735302"/>
    </source>
</evidence>
<gene>
    <name evidence="1" type="ORF">PoB_006254900</name>
</gene>
<sequence>MLKLIIPKQGWTLLAKQQEQLSKPSTATPDVCCAMSPLAIFHCCKRSVVCEKIMLYQDEKRLDELNQSEKAVVKKRFEEIEDKLISLICKQRQISRLFQFGPTSCSQCADSLPN</sequence>
<evidence type="ECO:0000313" key="1">
    <source>
        <dbReference type="EMBL" id="GFO36044.1"/>
    </source>
</evidence>
<keyword evidence="2" id="KW-1185">Reference proteome</keyword>
<organism evidence="1 2">
    <name type="scientific">Plakobranchus ocellatus</name>
    <dbReference type="NCBI Taxonomy" id="259542"/>
    <lineage>
        <taxon>Eukaryota</taxon>
        <taxon>Metazoa</taxon>
        <taxon>Spiralia</taxon>
        <taxon>Lophotrochozoa</taxon>
        <taxon>Mollusca</taxon>
        <taxon>Gastropoda</taxon>
        <taxon>Heterobranchia</taxon>
        <taxon>Euthyneura</taxon>
        <taxon>Panpulmonata</taxon>
        <taxon>Sacoglossa</taxon>
        <taxon>Placobranchoidea</taxon>
        <taxon>Plakobranchidae</taxon>
        <taxon>Plakobranchus</taxon>
    </lineage>
</organism>
<reference evidence="1 2" key="1">
    <citation type="journal article" date="2021" name="Elife">
        <title>Chloroplast acquisition without the gene transfer in kleptoplastic sea slugs, Plakobranchus ocellatus.</title>
        <authorList>
            <person name="Maeda T."/>
            <person name="Takahashi S."/>
            <person name="Yoshida T."/>
            <person name="Shimamura S."/>
            <person name="Takaki Y."/>
            <person name="Nagai Y."/>
            <person name="Toyoda A."/>
            <person name="Suzuki Y."/>
            <person name="Arimoto A."/>
            <person name="Ishii H."/>
            <person name="Satoh N."/>
            <person name="Nishiyama T."/>
            <person name="Hasebe M."/>
            <person name="Maruyama T."/>
            <person name="Minagawa J."/>
            <person name="Obokata J."/>
            <person name="Shigenobu S."/>
        </authorList>
    </citation>
    <scope>NUCLEOTIDE SEQUENCE [LARGE SCALE GENOMIC DNA]</scope>
</reference>
<proteinExistence type="predicted"/>
<dbReference type="EMBL" id="BLXT01007037">
    <property type="protein sequence ID" value="GFO36044.1"/>
    <property type="molecule type" value="Genomic_DNA"/>
</dbReference>
<comment type="caution">
    <text evidence="1">The sequence shown here is derived from an EMBL/GenBank/DDBJ whole genome shotgun (WGS) entry which is preliminary data.</text>
</comment>
<protein>
    <submittedName>
        <fullName evidence="1">Uncharacterized protein</fullName>
    </submittedName>
</protein>